<dbReference type="SMART" id="SM00448">
    <property type="entry name" value="REC"/>
    <property type="match status" value="1"/>
</dbReference>
<evidence type="ECO:0000313" key="19">
    <source>
        <dbReference type="Proteomes" id="UP000054558"/>
    </source>
</evidence>
<dbReference type="InterPro" id="IPR001425">
    <property type="entry name" value="Arc/bac/fun_rhodopsins"/>
</dbReference>
<keyword evidence="10 13" id="KW-0472">Membrane</keyword>
<dbReference type="InterPro" id="IPR003661">
    <property type="entry name" value="HisK_dim/P_dom"/>
</dbReference>
<evidence type="ECO:0000256" key="13">
    <source>
        <dbReference type="SAM" id="Phobius"/>
    </source>
</evidence>
<dbReference type="SMART" id="SM00044">
    <property type="entry name" value="CYCc"/>
    <property type="match status" value="1"/>
</dbReference>
<evidence type="ECO:0000256" key="9">
    <source>
        <dbReference type="ARBA" id="ARBA00022989"/>
    </source>
</evidence>
<dbReference type="EC" id="2.7.13.3" evidence="4"/>
<dbReference type="SUPFAM" id="SSF55874">
    <property type="entry name" value="ATPase domain of HSP90 chaperone/DNA topoisomerase II/histidine kinase"/>
    <property type="match status" value="1"/>
</dbReference>
<feature type="transmembrane region" description="Helical" evidence="13">
    <location>
        <begin position="53"/>
        <end position="72"/>
    </location>
</feature>
<evidence type="ECO:0000256" key="3">
    <source>
        <dbReference type="ARBA" id="ARBA00008130"/>
    </source>
</evidence>
<dbReference type="CDD" id="cd09487">
    <property type="entry name" value="SAM_superfamily"/>
    <property type="match status" value="1"/>
</dbReference>
<feature type="compositionally biased region" description="Gly residues" evidence="12">
    <location>
        <begin position="638"/>
        <end position="648"/>
    </location>
</feature>
<dbReference type="SUPFAM" id="SSF55073">
    <property type="entry name" value="Nucleotide cyclase"/>
    <property type="match status" value="1"/>
</dbReference>
<evidence type="ECO:0000256" key="1">
    <source>
        <dbReference type="ARBA" id="ARBA00000085"/>
    </source>
</evidence>
<dbReference type="Pfam" id="PF01036">
    <property type="entry name" value="Bac_rhodopsin"/>
    <property type="match status" value="1"/>
</dbReference>
<dbReference type="PANTHER" id="PTHR43047">
    <property type="entry name" value="TWO-COMPONENT HISTIDINE PROTEIN KINASE"/>
    <property type="match status" value="1"/>
</dbReference>
<feature type="transmembrane region" description="Helical" evidence="13">
    <location>
        <begin position="12"/>
        <end position="33"/>
    </location>
</feature>
<feature type="compositionally biased region" description="Basic and acidic residues" evidence="12">
    <location>
        <begin position="1180"/>
        <end position="1202"/>
    </location>
</feature>
<dbReference type="CDD" id="cd00082">
    <property type="entry name" value="HisKA"/>
    <property type="match status" value="1"/>
</dbReference>
<dbReference type="InterPro" id="IPR029787">
    <property type="entry name" value="Nucleotide_cyclase"/>
</dbReference>
<keyword evidence="7 13" id="KW-0812">Transmembrane</keyword>
<dbReference type="Pfam" id="PF00536">
    <property type="entry name" value="SAM_1"/>
    <property type="match status" value="1"/>
</dbReference>
<dbReference type="GO" id="GO:0000155">
    <property type="term" value="F:phosphorelay sensor kinase activity"/>
    <property type="evidence" value="ECO:0000318"/>
    <property type="project" value="GO_Central"/>
</dbReference>
<dbReference type="InterPro" id="IPR001054">
    <property type="entry name" value="A/G_cyclase"/>
</dbReference>
<protein>
    <recommendedName>
        <fullName evidence="4">histidine kinase</fullName>
        <ecNumber evidence="4">2.7.13.3</ecNumber>
    </recommendedName>
</protein>
<feature type="compositionally biased region" description="Low complexity" evidence="12">
    <location>
        <begin position="535"/>
        <end position="553"/>
    </location>
</feature>
<dbReference type="PROSITE" id="PS50125">
    <property type="entry name" value="GUANYLATE_CYCLASE_2"/>
    <property type="match status" value="1"/>
</dbReference>
<dbReference type="Proteomes" id="UP000054558">
    <property type="component" value="Unassembled WGS sequence"/>
</dbReference>
<evidence type="ECO:0000256" key="11">
    <source>
        <dbReference type="PROSITE-ProRule" id="PRU00169"/>
    </source>
</evidence>
<evidence type="ECO:0000256" key="2">
    <source>
        <dbReference type="ARBA" id="ARBA00004141"/>
    </source>
</evidence>
<dbReference type="InterPro" id="IPR013761">
    <property type="entry name" value="SAM/pointed_sf"/>
</dbReference>
<dbReference type="SUPFAM" id="SSF52172">
    <property type="entry name" value="CheY-like"/>
    <property type="match status" value="1"/>
</dbReference>
<dbReference type="InterPro" id="IPR001789">
    <property type="entry name" value="Sig_transdc_resp-reg_receiver"/>
</dbReference>
<comment type="subcellular location">
    <subcellularLocation>
        <location evidence="2">Membrane</location>
        <topology evidence="2">Multi-pass membrane protein</topology>
    </subcellularLocation>
</comment>
<feature type="region of interest" description="Disordered" evidence="12">
    <location>
        <begin position="1117"/>
        <end position="1239"/>
    </location>
</feature>
<feature type="transmembrane region" description="Helical" evidence="13">
    <location>
        <begin position="142"/>
        <end position="160"/>
    </location>
</feature>
<evidence type="ECO:0000259" key="15">
    <source>
        <dbReference type="PROSITE" id="PS50109"/>
    </source>
</evidence>
<name>A0A1Y1IBK3_KLENI</name>
<feature type="transmembrane region" description="Helical" evidence="13">
    <location>
        <begin position="180"/>
        <end position="202"/>
    </location>
</feature>
<reference evidence="18 19" key="1">
    <citation type="journal article" date="2014" name="Nat. Commun.">
        <title>Klebsormidium flaccidum genome reveals primary factors for plant terrestrial adaptation.</title>
        <authorList>
            <person name="Hori K."/>
            <person name="Maruyama F."/>
            <person name="Fujisawa T."/>
            <person name="Togashi T."/>
            <person name="Yamamoto N."/>
            <person name="Seo M."/>
            <person name="Sato S."/>
            <person name="Yamada T."/>
            <person name="Mori H."/>
            <person name="Tajima N."/>
            <person name="Moriyama T."/>
            <person name="Ikeuchi M."/>
            <person name="Watanabe M."/>
            <person name="Wada H."/>
            <person name="Kobayashi K."/>
            <person name="Saito M."/>
            <person name="Masuda T."/>
            <person name="Sasaki-Sekimoto Y."/>
            <person name="Mashiguchi K."/>
            <person name="Awai K."/>
            <person name="Shimojima M."/>
            <person name="Masuda S."/>
            <person name="Iwai M."/>
            <person name="Nobusawa T."/>
            <person name="Narise T."/>
            <person name="Kondo S."/>
            <person name="Saito H."/>
            <person name="Sato R."/>
            <person name="Murakawa M."/>
            <person name="Ihara Y."/>
            <person name="Oshima-Yamada Y."/>
            <person name="Ohtaka K."/>
            <person name="Satoh M."/>
            <person name="Sonobe K."/>
            <person name="Ishii M."/>
            <person name="Ohtani R."/>
            <person name="Kanamori-Sato M."/>
            <person name="Honoki R."/>
            <person name="Miyazaki D."/>
            <person name="Mochizuki H."/>
            <person name="Umetsu J."/>
            <person name="Higashi K."/>
            <person name="Shibata D."/>
            <person name="Kamiya Y."/>
            <person name="Sato N."/>
            <person name="Nakamura Y."/>
            <person name="Tabata S."/>
            <person name="Ida S."/>
            <person name="Kurokawa K."/>
            <person name="Ohta H."/>
        </authorList>
    </citation>
    <scope>NUCLEOTIDE SEQUENCE [LARGE SCALE GENOMIC DNA]</scope>
    <source>
        <strain evidence="18 19">NIES-2285</strain>
    </source>
</reference>
<dbReference type="InterPro" id="IPR036097">
    <property type="entry name" value="HisK_dim/P_sf"/>
</dbReference>
<evidence type="ECO:0000259" key="17">
    <source>
        <dbReference type="PROSITE" id="PS50125"/>
    </source>
</evidence>
<accession>A0A1Y1IBK3</accession>
<keyword evidence="9 13" id="KW-1133">Transmembrane helix</keyword>
<dbReference type="GO" id="GO:0009190">
    <property type="term" value="P:cyclic nucleotide biosynthetic process"/>
    <property type="evidence" value="ECO:0007669"/>
    <property type="project" value="InterPro"/>
</dbReference>
<comment type="similarity">
    <text evidence="3">Belongs to the archaeal/bacterial/fungal opsin family.</text>
</comment>
<feature type="region of interest" description="Disordered" evidence="12">
    <location>
        <begin position="637"/>
        <end position="660"/>
    </location>
</feature>
<keyword evidence="8" id="KW-0418">Kinase</keyword>
<dbReference type="Gene3D" id="1.10.287.130">
    <property type="match status" value="1"/>
</dbReference>
<evidence type="ECO:0000256" key="4">
    <source>
        <dbReference type="ARBA" id="ARBA00012438"/>
    </source>
</evidence>
<dbReference type="SUPFAM" id="SSF47384">
    <property type="entry name" value="Homodimeric domain of signal transducing histidine kinase"/>
    <property type="match status" value="1"/>
</dbReference>
<gene>
    <name evidence="18" type="ORF">KFL_004210020</name>
</gene>
<evidence type="ECO:0000256" key="10">
    <source>
        <dbReference type="ARBA" id="ARBA00023136"/>
    </source>
</evidence>
<evidence type="ECO:0000256" key="6">
    <source>
        <dbReference type="ARBA" id="ARBA00022679"/>
    </source>
</evidence>
<feature type="modified residue" description="4-aspartylphosphate" evidence="11">
    <location>
        <position position="799"/>
    </location>
</feature>
<dbReference type="SMART" id="SM00454">
    <property type="entry name" value="SAM"/>
    <property type="match status" value="1"/>
</dbReference>
<dbReference type="Gene3D" id="1.20.1070.10">
    <property type="entry name" value="Rhodopsin 7-helix transmembrane proteins"/>
    <property type="match status" value="1"/>
</dbReference>
<dbReference type="Gene3D" id="3.40.50.2300">
    <property type="match status" value="1"/>
</dbReference>
<dbReference type="InterPro" id="IPR001660">
    <property type="entry name" value="SAM"/>
</dbReference>
<dbReference type="CDD" id="cd17574">
    <property type="entry name" value="REC_OmpR"/>
    <property type="match status" value="1"/>
</dbReference>
<dbReference type="OMA" id="WMDASAN"/>
<feature type="compositionally biased region" description="Basic and acidic residues" evidence="12">
    <location>
        <begin position="1145"/>
        <end position="1155"/>
    </location>
</feature>
<sequence length="1419" mass="154696">MESPLRAEARCTQLTVFLMIFAAALVTALALFVRSLYLDASQYTTGPPPGDHTRAALVAYINGTALLTYVLLDRDYTPVLVDHFGRPHYPARFLQWMLTTPIMIYLTASISGQSHRQIILNTFCDLFILMVGLNGLLSSSNLMSGVCLTAAGFAFVTLLRNVHRMTNDAVLETRDSGCHWSFHLLQIYILTTWTAFPCVAFLSETNLVSPIMEAHMFLALELACKFVFSALLLEGKFLSLEENRRVAEVARDESNKSALIEQLQQAITEKNRFLASVSHELRTPLNGIIGLSDAMLLNLDGRLQGSLGEVNEDMKKTLETIKQSGGRLKNLVNDILDVESLRQRKLTLHYEVVYLRHLVDHVMDLTSPMVKWNVKLYNDVSKDIPEIDCNQARLIQILHNLVGNAAKFTDGGEIRVCARVRETDDGHEFMIVDVRDTGIGIPSHKLQTIFLAFEQVNETSMDQRGGTGLGLFLVDSLVRAHGGTISVTSEIGHGSCFTLKLPLKHVDVNKSKPGPAPRSRLVSLAVKTPDDGLNSTPKTASSKATSPKATSPKGTSPKAVTPPGARSPKNTSPKAASPAAASPMAASLKQKLTGSPGRMFVCSDGKGHVTLTPKTALAAIPDSDVTQDEKRAVTFEAGGAGIPKGDGGSTPESGKKGSLSRCASTRLVGNLYVGEFELPKRAVSAPATAGQESSKIARKAGSLWPDLRSLKPVEVELSFKDQTEDHSSTAVHYPTKLRSHYEVHGQYEILSVDDDRVNQMVVDGLLRPAGYKITKKMDGMEALAYLEGSEVIPDLIMLDVMMPGLDGYEVCKKVREMFPSSALPVIMVSAKSQEGDIVKGLRAGSNDYLTKPFKRLEILARIEVQLKIKRLWRVEIEAKKSYQLLKKMLPDSIIERLSAGQSLIADSHKEVTILFSDIVGFTEISGSSATEDLILMLNEMFTAFDALVDKHGVYKVETIGDAYMVVAGHDGSPDHALRIVRMAMDMLAKVRDVKQPNHVDPVRIRVGIHTGPAYAGVIGTKCPRYCFFGDTVNTASRMESNGFQMSIHTSMTTYERCQDSFEFAPVGRRIIKGKGPMETFLLKYGEYEAGLQALRAENRPTLARSDSSPDLLKRHAKIDPASLPPSVSPLLKQSLEGPSRKTSRFKSEGPRREQDVEFAQDLPSGYVSDDVSCGGGPAPGRERKLDRTRTGPRKEQDLEYARDLPSGYVSDDVSCGGGPAPGREKKLERTRTPPRRSLGSALLGITPLRRSGSFSGMTAQKEESAPAVNPDPVRTLRVDESSVNNIPVVAAQALNRSGDRPLPEHVTSHVAVPRPSTDLGRVAAQQMPSGRETPAQEDGIKWRTGLGVQDGLSDPTGLFEILDGMGLGRYASVLEEAEVTVDILATMTPEQLKEAGVQAIGARLRILEAFRAPKATGST</sequence>
<dbReference type="PROSITE" id="PS50105">
    <property type="entry name" value="SAM_DOMAIN"/>
    <property type="match status" value="1"/>
</dbReference>
<dbReference type="InterPro" id="IPR036890">
    <property type="entry name" value="HATPase_C_sf"/>
</dbReference>
<feature type="compositionally biased region" description="Low complexity" evidence="12">
    <location>
        <begin position="572"/>
        <end position="587"/>
    </location>
</feature>
<evidence type="ECO:0000259" key="16">
    <source>
        <dbReference type="PROSITE" id="PS50110"/>
    </source>
</evidence>
<dbReference type="InterPro" id="IPR004358">
    <property type="entry name" value="Sig_transdc_His_kin-like_C"/>
</dbReference>
<dbReference type="Gene3D" id="1.10.150.50">
    <property type="entry name" value="Transcription Factor, Ets-1"/>
    <property type="match status" value="1"/>
</dbReference>
<feature type="domain" description="SAM" evidence="14">
    <location>
        <begin position="1360"/>
        <end position="1416"/>
    </location>
</feature>
<evidence type="ECO:0000256" key="7">
    <source>
        <dbReference type="ARBA" id="ARBA00022692"/>
    </source>
</evidence>
<evidence type="ECO:0000256" key="12">
    <source>
        <dbReference type="SAM" id="MobiDB-lite"/>
    </source>
</evidence>
<comment type="catalytic activity">
    <reaction evidence="1">
        <text>ATP + protein L-histidine = ADP + protein N-phospho-L-histidine.</text>
        <dbReference type="EC" id="2.7.13.3"/>
    </reaction>
</comment>
<dbReference type="SUPFAM" id="SSF47769">
    <property type="entry name" value="SAM/Pointed domain"/>
    <property type="match status" value="1"/>
</dbReference>
<dbReference type="Pfam" id="PF00072">
    <property type="entry name" value="Response_reg"/>
    <property type="match status" value="1"/>
</dbReference>
<dbReference type="Pfam" id="PF00512">
    <property type="entry name" value="HisKA"/>
    <property type="match status" value="1"/>
</dbReference>
<dbReference type="Gene3D" id="3.30.565.10">
    <property type="entry name" value="Histidine kinase-like ATPase, C-terminal domain"/>
    <property type="match status" value="1"/>
</dbReference>
<feature type="domain" description="Histidine kinase" evidence="15">
    <location>
        <begin position="276"/>
        <end position="505"/>
    </location>
</feature>
<dbReference type="PROSITE" id="PS50109">
    <property type="entry name" value="HIS_KIN"/>
    <property type="match status" value="1"/>
</dbReference>
<evidence type="ECO:0000256" key="5">
    <source>
        <dbReference type="ARBA" id="ARBA00022553"/>
    </source>
</evidence>
<evidence type="ECO:0000259" key="14">
    <source>
        <dbReference type="PROSITE" id="PS50105"/>
    </source>
</evidence>
<evidence type="ECO:0000313" key="18">
    <source>
        <dbReference type="EMBL" id="GAQ88354.1"/>
    </source>
</evidence>
<feature type="region of interest" description="Disordered" evidence="12">
    <location>
        <begin position="507"/>
        <end position="590"/>
    </location>
</feature>
<feature type="transmembrane region" description="Helical" evidence="13">
    <location>
        <begin position="93"/>
        <end position="112"/>
    </location>
</feature>
<proteinExistence type="inferred from homology"/>
<dbReference type="SMART" id="SM00388">
    <property type="entry name" value="HisKA"/>
    <property type="match status" value="1"/>
</dbReference>
<dbReference type="CDD" id="cd16922">
    <property type="entry name" value="HATPase_EvgS-ArcB-TorS-like"/>
    <property type="match status" value="1"/>
</dbReference>
<feature type="domain" description="Response regulatory" evidence="16">
    <location>
        <begin position="748"/>
        <end position="866"/>
    </location>
</feature>
<dbReference type="Gene3D" id="3.30.70.1230">
    <property type="entry name" value="Nucleotide cyclase"/>
    <property type="match status" value="1"/>
</dbReference>
<feature type="domain" description="Guanylate cyclase" evidence="17">
    <location>
        <begin position="912"/>
        <end position="1039"/>
    </location>
</feature>
<keyword evidence="19" id="KW-1185">Reference proteome</keyword>
<dbReference type="PRINTS" id="PR00344">
    <property type="entry name" value="BCTRLSENSOR"/>
</dbReference>
<dbReference type="InterPro" id="IPR003594">
    <property type="entry name" value="HATPase_dom"/>
</dbReference>
<feature type="compositionally biased region" description="Basic and acidic residues" evidence="12">
    <location>
        <begin position="1222"/>
        <end position="1231"/>
    </location>
</feature>
<dbReference type="PANTHER" id="PTHR43047:SF72">
    <property type="entry name" value="OSMOSENSING HISTIDINE PROTEIN KINASE SLN1"/>
    <property type="match status" value="1"/>
</dbReference>
<dbReference type="GO" id="GO:0005886">
    <property type="term" value="C:plasma membrane"/>
    <property type="evidence" value="ECO:0000318"/>
    <property type="project" value="GO_Central"/>
</dbReference>
<dbReference type="GO" id="GO:0009927">
    <property type="term" value="F:histidine phosphotransfer kinase activity"/>
    <property type="evidence" value="ECO:0000318"/>
    <property type="project" value="GO_Central"/>
</dbReference>
<keyword evidence="5 11" id="KW-0597">Phosphoprotein</keyword>
<dbReference type="FunFam" id="3.30.70.1230:FF:000030">
    <property type="entry name" value="Si:ch211-215j19.12"/>
    <property type="match status" value="1"/>
</dbReference>
<dbReference type="InterPro" id="IPR005467">
    <property type="entry name" value="His_kinase_dom"/>
</dbReference>
<dbReference type="CDD" id="cd07302">
    <property type="entry name" value="CHD"/>
    <property type="match status" value="1"/>
</dbReference>
<dbReference type="EMBL" id="DF237370">
    <property type="protein sequence ID" value="GAQ88354.1"/>
    <property type="molecule type" value="Genomic_DNA"/>
</dbReference>
<dbReference type="InterPro" id="IPR011006">
    <property type="entry name" value="CheY-like_superfamily"/>
</dbReference>
<dbReference type="SMART" id="SM01021">
    <property type="entry name" value="Bac_rhodopsin"/>
    <property type="match status" value="1"/>
</dbReference>
<dbReference type="GO" id="GO:0000160">
    <property type="term" value="P:phosphorelay signal transduction system"/>
    <property type="evidence" value="ECO:0000318"/>
    <property type="project" value="GO_Central"/>
</dbReference>
<dbReference type="STRING" id="105231.A0A1Y1IBK3"/>
<evidence type="ECO:0000256" key="8">
    <source>
        <dbReference type="ARBA" id="ARBA00022777"/>
    </source>
</evidence>
<dbReference type="OrthoDB" id="60033at2759"/>
<dbReference type="SUPFAM" id="SSF81321">
    <property type="entry name" value="Family A G protein-coupled receptor-like"/>
    <property type="match status" value="1"/>
</dbReference>
<dbReference type="Pfam" id="PF00211">
    <property type="entry name" value="Guanylate_cyc"/>
    <property type="match status" value="1"/>
</dbReference>
<dbReference type="SMART" id="SM00387">
    <property type="entry name" value="HATPase_c"/>
    <property type="match status" value="1"/>
</dbReference>
<keyword evidence="6" id="KW-0808">Transferase</keyword>
<organism evidence="18 19">
    <name type="scientific">Klebsormidium nitens</name>
    <name type="common">Green alga</name>
    <name type="synonym">Ulothrix nitens</name>
    <dbReference type="NCBI Taxonomy" id="105231"/>
    <lineage>
        <taxon>Eukaryota</taxon>
        <taxon>Viridiplantae</taxon>
        <taxon>Streptophyta</taxon>
        <taxon>Klebsormidiophyceae</taxon>
        <taxon>Klebsormidiales</taxon>
        <taxon>Klebsormidiaceae</taxon>
        <taxon>Klebsormidium</taxon>
    </lineage>
</organism>
<dbReference type="PROSITE" id="PS50110">
    <property type="entry name" value="RESPONSE_REGULATORY"/>
    <property type="match status" value="1"/>
</dbReference>
<dbReference type="Pfam" id="PF02518">
    <property type="entry name" value="HATPase_c"/>
    <property type="match status" value="1"/>
</dbReference>